<sequence>MPSPAGGDELSFERDIKPLFRAKDRDSMLSFFDLYDHSDVSKHADAIIGSLLTGRMPCDGTWPEEQLEKLQRWIDMGKPA</sequence>
<comment type="caution">
    <text evidence="1">The sequence shown here is derived from an EMBL/GenBank/DDBJ whole genome shotgun (WGS) entry which is preliminary data.</text>
</comment>
<keyword evidence="2" id="KW-1185">Reference proteome</keyword>
<gene>
    <name evidence="1" type="ORF">J4557_48350</name>
</gene>
<reference evidence="1 2" key="1">
    <citation type="submission" date="2021-03" db="EMBL/GenBank/DDBJ databases">
        <authorList>
            <person name="Kanchanasin P."/>
            <person name="Saeng-In P."/>
            <person name="Phongsopitanun W."/>
            <person name="Yuki M."/>
            <person name="Kudo T."/>
            <person name="Ohkuma M."/>
            <person name="Tanasupawat S."/>
        </authorList>
    </citation>
    <scope>NUCLEOTIDE SEQUENCE [LARGE SCALE GENOMIC DNA]</scope>
    <source>
        <strain evidence="1 2">L46</strain>
    </source>
</reference>
<dbReference type="EMBL" id="JAGEOK010000073">
    <property type="protein sequence ID" value="MBO2445336.1"/>
    <property type="molecule type" value="Genomic_DNA"/>
</dbReference>
<accession>A0ABS3RGQ6</accession>
<name>A0ABS3RGQ6_9ACTN</name>
<dbReference type="Proteomes" id="UP000666915">
    <property type="component" value="Unassembled WGS sequence"/>
</dbReference>
<evidence type="ECO:0000313" key="2">
    <source>
        <dbReference type="Proteomes" id="UP000666915"/>
    </source>
</evidence>
<proteinExistence type="predicted"/>
<organism evidence="1 2">
    <name type="scientific">Actinomadura nitritigenes</name>
    <dbReference type="NCBI Taxonomy" id="134602"/>
    <lineage>
        <taxon>Bacteria</taxon>
        <taxon>Bacillati</taxon>
        <taxon>Actinomycetota</taxon>
        <taxon>Actinomycetes</taxon>
        <taxon>Streptosporangiales</taxon>
        <taxon>Thermomonosporaceae</taxon>
        <taxon>Actinomadura</taxon>
    </lineage>
</organism>
<evidence type="ECO:0000313" key="1">
    <source>
        <dbReference type="EMBL" id="MBO2445336.1"/>
    </source>
</evidence>
<protein>
    <submittedName>
        <fullName evidence="1">Uncharacterized protein</fullName>
    </submittedName>
</protein>
<dbReference type="RefSeq" id="WP_208274648.1">
    <property type="nucleotide sequence ID" value="NZ_BAAAGM010000040.1"/>
</dbReference>